<name>A0A1Z4C442_9GAMM</name>
<accession>A0A1Z4C442</accession>
<dbReference type="AlphaFoldDB" id="A0A1Z4C442"/>
<dbReference type="EMBL" id="CP022129">
    <property type="protein sequence ID" value="ASF48302.1"/>
    <property type="molecule type" value="Genomic_DNA"/>
</dbReference>
<evidence type="ECO:0000313" key="2">
    <source>
        <dbReference type="Proteomes" id="UP000197019"/>
    </source>
</evidence>
<sequence length="501" mass="53841">MLTQYDFQVQTAAVINDDNYPTVAPLYAAQDPRLVAPLNAMAMMSALVSAQLEVAAAEPFSLAKDATIVATAALRGIVNQAGSARIVVQVKNTSTTAITINVGSHLADTIGNDYHTVATVTVPAATVVGQTLNPGSAYLTAVQETVVAFSHTITASLAFYKIPIPIQDGLYLVGLSVTDADGNVYAYRDRYVNNASGEYIYFIEADASQQLSVVFGLVDVVGVQFPQGQVLHLSVRYCAGRITTERGTPLTVGSNSALDLSLYEISDAGTDPLAASTLRELCKCPAVSDGTAVFLGDFAYLVKRNFPDLKFLSVWNEVEDTQVRPFSLDNVNTLMVACYQADEQLVTETDPLADPMTATVLADTDLTTTQQAIQALLNQADDSYRVRFLSPVVAPISILIAATISTSYVPGDVGNRIKALIFAEFGQDSSAAKNKVRPTERRIHELLRQNLPEIADRRAELSVTIPPYANDARPELYRYVSVASLVVGVSTVNQKMPLWGG</sequence>
<evidence type="ECO:0000313" key="1">
    <source>
        <dbReference type="EMBL" id="ASF48302.1"/>
    </source>
</evidence>
<organism evidence="1 2">
    <name type="scientific">Methylovulum psychrotolerans</name>
    <dbReference type="NCBI Taxonomy" id="1704499"/>
    <lineage>
        <taxon>Bacteria</taxon>
        <taxon>Pseudomonadati</taxon>
        <taxon>Pseudomonadota</taxon>
        <taxon>Gammaproteobacteria</taxon>
        <taxon>Methylococcales</taxon>
        <taxon>Methylococcaceae</taxon>
        <taxon>Methylovulum</taxon>
    </lineage>
</organism>
<proteinExistence type="predicted"/>
<dbReference type="OrthoDB" id="6703335at2"/>
<dbReference type="RefSeq" id="WP_088621172.1">
    <property type="nucleotide sequence ID" value="NZ_CP022129.1"/>
</dbReference>
<protein>
    <submittedName>
        <fullName evidence="1">Uncharacterized protein</fullName>
    </submittedName>
</protein>
<keyword evidence="2" id="KW-1185">Reference proteome</keyword>
<dbReference type="Proteomes" id="UP000197019">
    <property type="component" value="Chromosome"/>
</dbReference>
<reference evidence="1 2" key="1">
    <citation type="submission" date="2017-06" db="EMBL/GenBank/DDBJ databases">
        <title>Genome Sequencing of the methanotroph Methylovulum psychrotolerants str. HV10-M2 isolated from a high-altitude environment.</title>
        <authorList>
            <person name="Mateos-Rivera A."/>
        </authorList>
    </citation>
    <scope>NUCLEOTIDE SEQUENCE [LARGE SCALE GENOMIC DNA]</scope>
    <source>
        <strain evidence="1 2">HV10_M2</strain>
    </source>
</reference>
<dbReference type="KEGG" id="mpsy:CEK71_20775"/>
<gene>
    <name evidence="1" type="ORF">CEK71_20775</name>
</gene>